<name>A0A0B1R4X5_9GAMM</name>
<protein>
    <submittedName>
        <fullName evidence="1">Cell division protein ZipA</fullName>
    </submittedName>
</protein>
<keyword evidence="1" id="KW-0131">Cell cycle</keyword>
<dbReference type="InterPro" id="IPR027417">
    <property type="entry name" value="P-loop_NTPase"/>
</dbReference>
<comment type="caution">
    <text evidence="1">The sequence shown here is derived from an EMBL/GenBank/DDBJ whole genome shotgun (WGS) entry which is preliminary data.</text>
</comment>
<dbReference type="RefSeq" id="WP_039334794.1">
    <property type="nucleotide sequence ID" value="NZ_JTJJ01000088.1"/>
</dbReference>
<organism evidence="1 2">
    <name type="scientific">Pantoea rodasii</name>
    <dbReference type="NCBI Taxonomy" id="1076549"/>
    <lineage>
        <taxon>Bacteria</taxon>
        <taxon>Pseudomonadati</taxon>
        <taxon>Pseudomonadota</taxon>
        <taxon>Gammaproteobacteria</taxon>
        <taxon>Enterobacterales</taxon>
        <taxon>Erwiniaceae</taxon>
        <taxon>Pantoea</taxon>
    </lineage>
</organism>
<dbReference type="Pfam" id="PF13671">
    <property type="entry name" value="AAA_33"/>
    <property type="match status" value="1"/>
</dbReference>
<keyword evidence="1" id="KW-0132">Cell division</keyword>
<dbReference type="GO" id="GO:0051301">
    <property type="term" value="P:cell division"/>
    <property type="evidence" value="ECO:0007669"/>
    <property type="project" value="UniProtKB-KW"/>
</dbReference>
<reference evidence="1 2" key="1">
    <citation type="submission" date="2014-11" db="EMBL/GenBank/DDBJ databases">
        <title>Genome sequencing of Pantoea rodasii ND03.</title>
        <authorList>
            <person name="Muhamad Yunos N.Y."/>
            <person name="Chan K.-G."/>
        </authorList>
    </citation>
    <scope>NUCLEOTIDE SEQUENCE [LARGE SCALE GENOMIC DNA]</scope>
    <source>
        <strain evidence="1 2">ND03</strain>
    </source>
</reference>
<sequence>MESASVSTSRPVLHLLCGKIAAGKSTLAHQLAQENGAVIISEDAWLAHLFAEEMQDVADYVRCAGKLRNAMTPHLIALLQRGVSVVLDFPANTLSQRQWMKAVIQSAQAEHQLHFLDVPDALCKSRLHARNAEGSHDFTATDAQFELISSYFTAPGADEGFNVVVHG</sequence>
<dbReference type="SUPFAM" id="SSF52540">
    <property type="entry name" value="P-loop containing nucleoside triphosphate hydrolases"/>
    <property type="match status" value="1"/>
</dbReference>
<dbReference type="Proteomes" id="UP000030853">
    <property type="component" value="Unassembled WGS sequence"/>
</dbReference>
<evidence type="ECO:0000313" key="1">
    <source>
        <dbReference type="EMBL" id="KHJ66282.1"/>
    </source>
</evidence>
<dbReference type="EMBL" id="JTJJ01000088">
    <property type="protein sequence ID" value="KHJ66282.1"/>
    <property type="molecule type" value="Genomic_DNA"/>
</dbReference>
<proteinExistence type="predicted"/>
<evidence type="ECO:0000313" key="2">
    <source>
        <dbReference type="Proteomes" id="UP000030853"/>
    </source>
</evidence>
<dbReference type="AlphaFoldDB" id="A0A0B1R4X5"/>
<dbReference type="Gene3D" id="3.40.50.300">
    <property type="entry name" value="P-loop containing nucleotide triphosphate hydrolases"/>
    <property type="match status" value="1"/>
</dbReference>
<gene>
    <name evidence="1" type="ORF">QU24_20150</name>
</gene>
<accession>A0A0B1R4X5</accession>